<feature type="region of interest" description="Disordered" evidence="1">
    <location>
        <begin position="176"/>
        <end position="197"/>
    </location>
</feature>
<dbReference type="Pfam" id="PF02577">
    <property type="entry name" value="BFN_dom"/>
    <property type="match status" value="1"/>
</dbReference>
<proteinExistence type="predicted"/>
<protein>
    <submittedName>
        <fullName evidence="3">Bifunctional nuclease family protein</fullName>
    </submittedName>
</protein>
<keyword evidence="4" id="KW-1185">Reference proteome</keyword>
<gene>
    <name evidence="3" type="ORF">GCM10023203_24160</name>
</gene>
<dbReference type="PANTHER" id="PTHR15160:SF1">
    <property type="entry name" value="VON HIPPEL-LINDAU DISEASE TUMOR SUPPRESSOR"/>
    <property type="match status" value="1"/>
</dbReference>
<dbReference type="PROSITE" id="PS51658">
    <property type="entry name" value="BFN"/>
    <property type="match status" value="1"/>
</dbReference>
<feature type="domain" description="BFN" evidence="2">
    <location>
        <begin position="37"/>
        <end position="177"/>
    </location>
</feature>
<dbReference type="SUPFAM" id="SSF103256">
    <property type="entry name" value="Hypothetical protein TM0160"/>
    <property type="match status" value="1"/>
</dbReference>
<evidence type="ECO:0000256" key="1">
    <source>
        <dbReference type="SAM" id="MobiDB-lite"/>
    </source>
</evidence>
<dbReference type="Proteomes" id="UP001500457">
    <property type="component" value="Unassembled WGS sequence"/>
</dbReference>
<dbReference type="EMBL" id="BAABHQ010000005">
    <property type="protein sequence ID" value="GAA4873457.1"/>
    <property type="molecule type" value="Genomic_DNA"/>
</dbReference>
<organism evidence="3 4">
    <name type="scientific">Actinomycetospora straminea</name>
    <dbReference type="NCBI Taxonomy" id="663607"/>
    <lineage>
        <taxon>Bacteria</taxon>
        <taxon>Bacillati</taxon>
        <taxon>Actinomycetota</taxon>
        <taxon>Actinomycetes</taxon>
        <taxon>Pseudonocardiales</taxon>
        <taxon>Pseudonocardiaceae</taxon>
        <taxon>Actinomycetospora</taxon>
    </lineage>
</organism>
<dbReference type="InterPro" id="IPR036104">
    <property type="entry name" value="BFN_sf"/>
</dbReference>
<reference evidence="4" key="1">
    <citation type="journal article" date="2019" name="Int. J. Syst. Evol. Microbiol.">
        <title>The Global Catalogue of Microorganisms (GCM) 10K type strain sequencing project: providing services to taxonomists for standard genome sequencing and annotation.</title>
        <authorList>
            <consortium name="The Broad Institute Genomics Platform"/>
            <consortium name="The Broad Institute Genome Sequencing Center for Infectious Disease"/>
            <person name="Wu L."/>
            <person name="Ma J."/>
        </authorList>
    </citation>
    <scope>NUCLEOTIDE SEQUENCE [LARGE SCALE GENOMIC DNA]</scope>
    <source>
        <strain evidence="4">JCM 17983</strain>
    </source>
</reference>
<dbReference type="Gene3D" id="3.10.690.10">
    <property type="entry name" value="Bifunctional nuclease domain"/>
    <property type="match status" value="1"/>
</dbReference>
<dbReference type="InterPro" id="IPR003729">
    <property type="entry name" value="Bi_nuclease_dom"/>
</dbReference>
<name>A0ABP9EDU1_9PSEU</name>
<dbReference type="PANTHER" id="PTHR15160">
    <property type="entry name" value="VON HIPPEL-LINDAU PROTEIN"/>
    <property type="match status" value="1"/>
</dbReference>
<evidence type="ECO:0000313" key="3">
    <source>
        <dbReference type="EMBL" id="GAA4873457.1"/>
    </source>
</evidence>
<comment type="caution">
    <text evidence="3">The sequence shown here is derived from an EMBL/GenBank/DDBJ whole genome shotgun (WGS) entry which is preliminary data.</text>
</comment>
<feature type="region of interest" description="Disordered" evidence="1">
    <location>
        <begin position="1"/>
        <end position="37"/>
    </location>
</feature>
<evidence type="ECO:0000259" key="2">
    <source>
        <dbReference type="PROSITE" id="PS51658"/>
    </source>
</evidence>
<evidence type="ECO:0000313" key="4">
    <source>
        <dbReference type="Proteomes" id="UP001500457"/>
    </source>
</evidence>
<sequence length="218" mass="22874">MAAAGRGTPEHAAPPGAGDERNRTPRKGPGTWEAGAVSEMRVVGVLAVDDATPSGGSSGSGESRHPVVLLQETDGKRCLQIWIGLAEAEAIALEQQGRLPERPLTHVLIADVVSALGRRLERIEITEVRAGTFYADLVFDRGLRVSARPSDSIAIALHADVPIHATEGVLDDAGVVVEDDEGEESSSGGGGSSSDEDEVDRFRAFLDNISPEDFGRSG</sequence>
<accession>A0ABP9EDU1</accession>